<comment type="caution">
    <text evidence="6">The sequence shown here is derived from an EMBL/GenBank/DDBJ whole genome shotgun (WGS) entry which is preliminary data.</text>
</comment>
<dbReference type="CDD" id="cd03786">
    <property type="entry name" value="GTB_UDP-GlcNAc_2-Epimerase"/>
    <property type="match status" value="1"/>
</dbReference>
<organism evidence="6 7">
    <name type="scientific">Gaiella occulta</name>
    <dbReference type="NCBI Taxonomy" id="1002870"/>
    <lineage>
        <taxon>Bacteria</taxon>
        <taxon>Bacillati</taxon>
        <taxon>Actinomycetota</taxon>
        <taxon>Thermoleophilia</taxon>
        <taxon>Gaiellales</taxon>
        <taxon>Gaiellaceae</taxon>
        <taxon>Gaiella</taxon>
    </lineage>
</organism>
<protein>
    <recommendedName>
        <fullName evidence="3">UDP-N-acetylglucosamine 2-epimerase (non-hydrolyzing)</fullName>
        <ecNumber evidence="3">5.1.3.14</ecNumber>
    </recommendedName>
</protein>
<accession>A0A7M2Z1M9</accession>
<dbReference type="OrthoDB" id="9803238at2"/>
<evidence type="ECO:0000256" key="1">
    <source>
        <dbReference type="ARBA" id="ARBA00023235"/>
    </source>
</evidence>
<dbReference type="NCBIfam" id="TIGR00236">
    <property type="entry name" value="wecB"/>
    <property type="match status" value="1"/>
</dbReference>
<dbReference type="SUPFAM" id="SSF53756">
    <property type="entry name" value="UDP-Glycosyltransferase/glycogen phosphorylase"/>
    <property type="match status" value="1"/>
</dbReference>
<dbReference type="GO" id="GO:0008761">
    <property type="term" value="F:UDP-N-acetylglucosamine 2-epimerase activity"/>
    <property type="evidence" value="ECO:0007669"/>
    <property type="project" value="UniProtKB-EC"/>
</dbReference>
<keyword evidence="7" id="KW-1185">Reference proteome</keyword>
<dbReference type="RefSeq" id="WP_114795080.1">
    <property type="nucleotide sequence ID" value="NZ_QQZY01000001.1"/>
</dbReference>
<dbReference type="Proteomes" id="UP000254134">
    <property type="component" value="Unassembled WGS sequence"/>
</dbReference>
<evidence type="ECO:0000256" key="2">
    <source>
        <dbReference type="ARBA" id="ARBA00038209"/>
    </source>
</evidence>
<reference evidence="7" key="2">
    <citation type="journal article" date="2019" name="MicrobiologyOpen">
        <title>High-quality draft genome sequence of Gaiella occulta isolated from a 150 meter deep mineral water borehole and comparison with the genome sequences of other deep-branching lineages of the phylum Actinobacteria.</title>
        <authorList>
            <person name="Severino R."/>
            <person name="Froufe H.J.C."/>
            <person name="Barroso C."/>
            <person name="Albuquerque L."/>
            <person name="Lobo-da-Cunha A."/>
            <person name="da Costa M.S."/>
            <person name="Egas C."/>
        </authorList>
    </citation>
    <scope>NUCLEOTIDE SEQUENCE [LARGE SCALE GENOMIC DNA]</scope>
    <source>
        <strain evidence="7">F2-233</strain>
    </source>
</reference>
<feature type="domain" description="UDP-N-acetylglucosamine 2-epimerase" evidence="5">
    <location>
        <begin position="34"/>
        <end position="363"/>
    </location>
</feature>
<dbReference type="InterPro" id="IPR003331">
    <property type="entry name" value="UDP_GlcNAc_Epimerase_2_dom"/>
</dbReference>
<name>A0A7M2Z1M9_9ACTN</name>
<comment type="similarity">
    <text evidence="2 4">Belongs to the UDP-N-acetylglucosamine 2-epimerase family.</text>
</comment>
<evidence type="ECO:0000256" key="4">
    <source>
        <dbReference type="RuleBase" id="RU003513"/>
    </source>
</evidence>
<gene>
    <name evidence="6" type="ORF">Gocc_0676</name>
</gene>
<sequence>MTSRRGRLLVMTVLGTRPDAIKLGPVITALRRAAGEFRCLVVATGQHRELLDQVLAEFALGVDVDLALMQPDQQPAQLLSRALAGLEETIARARPGLVLVQGDTTTALAGALAAFYRRVPLGHVEAGLRSGDPGLPFPEEQHRRLIGRLAQLHFAPTTQARAALEHEGVDPASIFVTGNTVLDALWETLDSRLPPASAQPMMLVTLHRRESWGAPLAAACAAVRQLLERHASLEAVIPVHPNPQVRRTVEAALGRCPRARVIAPPPYREFVALLARSRLVLTDSGGVQEEASALGVPVLVARDVTDRPEAVRAGAARLVGLDGDAIVREAERILARPAASLRSRAFDDLYGDGRASERILSALRYWAGCAAAPPADFAPAAERLPQPLAVLPARR</sequence>
<dbReference type="EC" id="5.1.3.14" evidence="3"/>
<keyword evidence="1 4" id="KW-0413">Isomerase</keyword>
<dbReference type="PANTHER" id="PTHR43174:SF2">
    <property type="entry name" value="UDP-N-ACETYLGLUCOSAMINE 2-EPIMERASE"/>
    <property type="match status" value="1"/>
</dbReference>
<proteinExistence type="inferred from homology"/>
<evidence type="ECO:0000313" key="6">
    <source>
        <dbReference type="EMBL" id="RDI76257.1"/>
    </source>
</evidence>
<dbReference type="PANTHER" id="PTHR43174">
    <property type="entry name" value="UDP-N-ACETYLGLUCOSAMINE 2-EPIMERASE"/>
    <property type="match status" value="1"/>
</dbReference>
<dbReference type="Pfam" id="PF02350">
    <property type="entry name" value="Epimerase_2"/>
    <property type="match status" value="1"/>
</dbReference>
<evidence type="ECO:0000259" key="5">
    <source>
        <dbReference type="Pfam" id="PF02350"/>
    </source>
</evidence>
<evidence type="ECO:0000313" key="7">
    <source>
        <dbReference type="Proteomes" id="UP000254134"/>
    </source>
</evidence>
<reference evidence="6 7" key="1">
    <citation type="submission" date="2018-07" db="EMBL/GenBank/DDBJ databases">
        <title>High-quality-draft genome sequence of Gaiella occulta.</title>
        <authorList>
            <person name="Severino R."/>
            <person name="Froufe H.J.C."/>
            <person name="Rainey F.A."/>
            <person name="Barroso C."/>
            <person name="Albuquerque L."/>
            <person name="Lobo-Da-Cunha A."/>
            <person name="Da Costa M.S."/>
            <person name="Egas C."/>
        </authorList>
    </citation>
    <scope>NUCLEOTIDE SEQUENCE [LARGE SCALE GENOMIC DNA]</scope>
    <source>
        <strain evidence="6 7">F2-233</strain>
    </source>
</reference>
<dbReference type="Gene3D" id="3.40.50.2000">
    <property type="entry name" value="Glycogen Phosphorylase B"/>
    <property type="match status" value="2"/>
</dbReference>
<dbReference type="InterPro" id="IPR029767">
    <property type="entry name" value="WecB-like"/>
</dbReference>
<dbReference type="EMBL" id="QQZY01000001">
    <property type="protein sequence ID" value="RDI76257.1"/>
    <property type="molecule type" value="Genomic_DNA"/>
</dbReference>
<dbReference type="AlphaFoldDB" id="A0A7M2Z1M9"/>
<evidence type="ECO:0000256" key="3">
    <source>
        <dbReference type="ARBA" id="ARBA00038858"/>
    </source>
</evidence>